<reference evidence="1 2" key="1">
    <citation type="submission" date="2021-02" db="EMBL/GenBank/DDBJ databases">
        <title>Complete genome sequence of Lactococcus lactis strain K_LL004.</title>
        <authorList>
            <person name="Kim H.B."/>
        </authorList>
    </citation>
    <scope>NUCLEOTIDE SEQUENCE [LARGE SCALE GENOMIC DNA]</scope>
    <source>
        <strain evidence="1 2">K_LL004</strain>
    </source>
</reference>
<dbReference type="EMBL" id="CP070872">
    <property type="protein sequence ID" value="QSE76061.1"/>
    <property type="molecule type" value="Genomic_DNA"/>
</dbReference>
<protein>
    <submittedName>
        <fullName evidence="1">Uncharacterized protein</fullName>
    </submittedName>
</protein>
<name>A0AA45QR54_9LACT</name>
<organism evidence="1 2">
    <name type="scientific">Lactococcus taiwanensis</name>
    <dbReference type="NCBI Taxonomy" id="1151742"/>
    <lineage>
        <taxon>Bacteria</taxon>
        <taxon>Bacillati</taxon>
        <taxon>Bacillota</taxon>
        <taxon>Bacilli</taxon>
        <taxon>Lactobacillales</taxon>
        <taxon>Streptococcaceae</taxon>
        <taxon>Lactococcus</taxon>
    </lineage>
</organism>
<evidence type="ECO:0000313" key="2">
    <source>
        <dbReference type="Proteomes" id="UP000663608"/>
    </source>
</evidence>
<dbReference type="AlphaFoldDB" id="A0AA45QR54"/>
<gene>
    <name evidence="1" type="ORF">JW886_06205</name>
</gene>
<dbReference type="Proteomes" id="UP000663608">
    <property type="component" value="Chromosome"/>
</dbReference>
<evidence type="ECO:0000313" key="1">
    <source>
        <dbReference type="EMBL" id="QSE76061.1"/>
    </source>
</evidence>
<proteinExistence type="predicted"/>
<accession>A0AA45QR54</accession>
<keyword evidence="2" id="KW-1185">Reference proteome</keyword>
<dbReference type="RefSeq" id="WP_205871586.1">
    <property type="nucleotide sequence ID" value="NZ_CP070872.1"/>
</dbReference>
<sequence length="211" mass="24050">MPYQVKIIYPKEEAAENNKLTQRTFNEFIDELETPEVITQYEQLLTRGYSISVNFAPPELDEKGGELDPFKIAGRFELAGIPYKATLKLKASGNYEAMAKVAKIIEQQGFDYDISVKLQIRENSPVDFEKEGSWFDEDYAKYTVLPKASSQDIADLRSLYETLSKEHYKVNITLKAKVKKDDDDSFANQLAAYPSETLVIFKLSDADIYGE</sequence>
<dbReference type="KEGG" id="lti:JW886_06205"/>